<dbReference type="InterPro" id="IPR017384">
    <property type="entry name" value="NADH_Ub_cplx-1_asu_su-1"/>
</dbReference>
<evidence type="ECO:0000256" key="12">
    <source>
        <dbReference type="ARBA" id="ARBA00023136"/>
    </source>
</evidence>
<comment type="function">
    <text evidence="1">Accessory subunit of the mitochondrial membrane respiratory chain NADH dehydrogenase (Complex I), that is believed not to be involved in catalysis. Complex I functions in the transfer of electrons from NADH to the respiratory chain. The immediate electron acceptor for the enzyme is believed to be ubiquinone.</text>
</comment>
<dbReference type="AlphaFoldDB" id="A0A0V1Q4G3"/>
<dbReference type="GeneID" id="26838037"/>
<feature type="transmembrane region" description="Helical" evidence="13">
    <location>
        <begin position="12"/>
        <end position="31"/>
    </location>
</feature>
<evidence type="ECO:0000313" key="15">
    <source>
        <dbReference type="Proteomes" id="UP000054251"/>
    </source>
</evidence>
<dbReference type="PANTHER" id="PTHR17098:SF2">
    <property type="entry name" value="NADH DEHYDROGENASE [UBIQUINONE] 1 ALPHA SUBCOMPLEX SUBUNIT 1"/>
    <property type="match status" value="1"/>
</dbReference>
<keyword evidence="5" id="KW-0813">Transport</keyword>
<dbReference type="Pfam" id="PF15879">
    <property type="entry name" value="MWFE"/>
    <property type="match status" value="1"/>
</dbReference>
<evidence type="ECO:0000256" key="6">
    <source>
        <dbReference type="ARBA" id="ARBA00022660"/>
    </source>
</evidence>
<protein>
    <recommendedName>
        <fullName evidence="4">NADH dehydrogenase [ubiquinone] 1 alpha subcomplex subunit 1</fullName>
    </recommendedName>
</protein>
<evidence type="ECO:0000256" key="3">
    <source>
        <dbReference type="ARBA" id="ARBA00009960"/>
    </source>
</evidence>
<evidence type="ECO:0000256" key="8">
    <source>
        <dbReference type="ARBA" id="ARBA00022792"/>
    </source>
</evidence>
<evidence type="ECO:0000256" key="5">
    <source>
        <dbReference type="ARBA" id="ARBA00022448"/>
    </source>
</evidence>
<keyword evidence="8" id="KW-0999">Mitochondrion inner membrane</keyword>
<comment type="caution">
    <text evidence="14">The sequence shown here is derived from an EMBL/GenBank/DDBJ whole genome shotgun (WGS) entry which is preliminary data.</text>
</comment>
<evidence type="ECO:0000313" key="14">
    <source>
        <dbReference type="EMBL" id="KSA03254.1"/>
    </source>
</evidence>
<dbReference type="Proteomes" id="UP000054251">
    <property type="component" value="Unassembled WGS sequence"/>
</dbReference>
<gene>
    <name evidence="14" type="ORF">AC631_01028</name>
</gene>
<keyword evidence="6" id="KW-0679">Respiratory chain</keyword>
<dbReference type="RefSeq" id="XP_015469356.1">
    <property type="nucleotide sequence ID" value="XM_015609858.1"/>
</dbReference>
<keyword evidence="10 13" id="KW-1133">Transmembrane helix</keyword>
<dbReference type="OrthoDB" id="1920692at2759"/>
<proteinExistence type="inferred from homology"/>
<evidence type="ECO:0000256" key="13">
    <source>
        <dbReference type="SAM" id="Phobius"/>
    </source>
</evidence>
<keyword evidence="9" id="KW-0249">Electron transport</keyword>
<name>A0A0V1Q4G3_9ASCO</name>
<comment type="subcellular location">
    <subcellularLocation>
        <location evidence="2">Mitochondrion inner membrane</location>
        <topology evidence="2">Single-pass membrane protein</topology>
        <orientation evidence="2">Matrix side</orientation>
    </subcellularLocation>
</comment>
<evidence type="ECO:0000256" key="10">
    <source>
        <dbReference type="ARBA" id="ARBA00022989"/>
    </source>
</evidence>
<accession>A0A0V1Q4G3</accession>
<evidence type="ECO:0000256" key="11">
    <source>
        <dbReference type="ARBA" id="ARBA00023128"/>
    </source>
</evidence>
<evidence type="ECO:0000256" key="4">
    <source>
        <dbReference type="ARBA" id="ARBA00016392"/>
    </source>
</evidence>
<evidence type="ECO:0000256" key="9">
    <source>
        <dbReference type="ARBA" id="ARBA00022982"/>
    </source>
</evidence>
<evidence type="ECO:0000256" key="1">
    <source>
        <dbReference type="ARBA" id="ARBA00003195"/>
    </source>
</evidence>
<evidence type="ECO:0000256" key="2">
    <source>
        <dbReference type="ARBA" id="ARBA00004298"/>
    </source>
</evidence>
<evidence type="ECO:0000256" key="7">
    <source>
        <dbReference type="ARBA" id="ARBA00022692"/>
    </source>
</evidence>
<keyword evidence="12 13" id="KW-0472">Membrane</keyword>
<sequence length="110" mass="13006">MPVPFEGLIPYAIMAAFFGVAGHGVGFVRYWDNGWKNDRFNLDSWDEKMMERDFLLTGVKRGQSSEAVAPEHFKTADVQLQRYWTPYRDQYFVFRERLYKGYVTGVWDFS</sequence>
<dbReference type="PANTHER" id="PTHR17098">
    <property type="entry name" value="NADH-UBIQUINONE OXIDOREDUCTASE MWFE SUBUNIT"/>
    <property type="match status" value="1"/>
</dbReference>
<reference evidence="14 15" key="1">
    <citation type="submission" date="2015-11" db="EMBL/GenBank/DDBJ databases">
        <title>The genome of Debaryomyces fabryi.</title>
        <authorList>
            <person name="Tafer H."/>
            <person name="Lopandic K."/>
        </authorList>
    </citation>
    <scope>NUCLEOTIDE SEQUENCE [LARGE SCALE GENOMIC DNA]</scope>
    <source>
        <strain evidence="14 15">CBS 789</strain>
    </source>
</reference>
<dbReference type="GO" id="GO:0005743">
    <property type="term" value="C:mitochondrial inner membrane"/>
    <property type="evidence" value="ECO:0007669"/>
    <property type="project" value="UniProtKB-SubCell"/>
</dbReference>
<keyword evidence="11" id="KW-0496">Mitochondrion</keyword>
<keyword evidence="7 13" id="KW-0812">Transmembrane</keyword>
<keyword evidence="15" id="KW-1185">Reference proteome</keyword>
<organism evidence="14 15">
    <name type="scientific">Debaryomyces fabryi</name>
    <dbReference type="NCBI Taxonomy" id="58627"/>
    <lineage>
        <taxon>Eukaryota</taxon>
        <taxon>Fungi</taxon>
        <taxon>Dikarya</taxon>
        <taxon>Ascomycota</taxon>
        <taxon>Saccharomycotina</taxon>
        <taxon>Pichiomycetes</taxon>
        <taxon>Debaryomycetaceae</taxon>
        <taxon>Debaryomyces</taxon>
    </lineage>
</organism>
<comment type="similarity">
    <text evidence="3">Belongs to the complex I NDUFA1 subunit family.</text>
</comment>
<dbReference type="EMBL" id="LMYN01000012">
    <property type="protein sequence ID" value="KSA03254.1"/>
    <property type="molecule type" value="Genomic_DNA"/>
</dbReference>